<protein>
    <recommendedName>
        <fullName evidence="2">Mce/MlaD domain-containing protein</fullName>
    </recommendedName>
</protein>
<accession>E6PDY0</accession>
<dbReference type="PANTHER" id="PTHR33371">
    <property type="entry name" value="INTERMEMBRANE PHOSPHOLIPID TRANSPORT SYSTEM BINDING PROTEIN MLAD-RELATED"/>
    <property type="match status" value="1"/>
</dbReference>
<name>E6PDY0_9ZZZZ</name>
<dbReference type="PANTHER" id="PTHR33371:SF4">
    <property type="entry name" value="INTERMEMBRANE PHOSPHOLIPID TRANSPORT SYSTEM BINDING PROTEIN MLAD"/>
    <property type="match status" value="1"/>
</dbReference>
<reference evidence="3" key="1">
    <citation type="submission" date="2009-10" db="EMBL/GenBank/DDBJ databases">
        <title>Diversity of trophic interactions inside an arsenic-rich microbial ecosystem.</title>
        <authorList>
            <person name="Bertin P.N."/>
            <person name="Heinrich-Salmeron A."/>
            <person name="Pelletier E."/>
            <person name="Goulhen-Chollet F."/>
            <person name="Arsene-Ploetze F."/>
            <person name="Gallien S."/>
            <person name="Calteau A."/>
            <person name="Vallenet D."/>
            <person name="Casiot C."/>
            <person name="Chane-Woon-Ming B."/>
            <person name="Giloteaux L."/>
            <person name="Barakat M."/>
            <person name="Bonnefoy V."/>
            <person name="Bruneel O."/>
            <person name="Chandler M."/>
            <person name="Cleiss J."/>
            <person name="Duran R."/>
            <person name="Elbaz-Poulichet F."/>
            <person name="Fonknechten N."/>
            <person name="Lauga B."/>
            <person name="Mornico D."/>
            <person name="Ortet P."/>
            <person name="Schaeffer C."/>
            <person name="Siguier P."/>
            <person name="Alexander Thil Smith A."/>
            <person name="Van Dorsselaer A."/>
            <person name="Weissenbach J."/>
            <person name="Medigue C."/>
            <person name="Le Paslier D."/>
        </authorList>
    </citation>
    <scope>NUCLEOTIDE SEQUENCE</scope>
</reference>
<dbReference type="InterPro" id="IPR052336">
    <property type="entry name" value="MlaD_Phospholipid_Transporter"/>
</dbReference>
<organism evidence="3">
    <name type="scientific">mine drainage metagenome</name>
    <dbReference type="NCBI Taxonomy" id="410659"/>
    <lineage>
        <taxon>unclassified sequences</taxon>
        <taxon>metagenomes</taxon>
        <taxon>ecological metagenomes</taxon>
    </lineage>
</organism>
<evidence type="ECO:0000313" key="3">
    <source>
        <dbReference type="EMBL" id="CBH74665.1"/>
    </source>
</evidence>
<gene>
    <name evidence="3" type="ORF">CARN1_1768</name>
</gene>
<dbReference type="AlphaFoldDB" id="E6PDY0"/>
<dbReference type="Pfam" id="PF02470">
    <property type="entry name" value="MlaD"/>
    <property type="match status" value="1"/>
</dbReference>
<evidence type="ECO:0000256" key="1">
    <source>
        <dbReference type="SAM" id="MobiDB-lite"/>
    </source>
</evidence>
<dbReference type="InterPro" id="IPR003399">
    <property type="entry name" value="Mce/MlaD"/>
</dbReference>
<comment type="caution">
    <text evidence="3">The sequence shown here is derived from an EMBL/GenBank/DDBJ whole genome shotgun (WGS) entry which is preliminary data.</text>
</comment>
<proteinExistence type="predicted"/>
<feature type="region of interest" description="Disordered" evidence="1">
    <location>
        <begin position="325"/>
        <end position="351"/>
    </location>
</feature>
<dbReference type="EMBL" id="CABL01000002">
    <property type="protein sequence ID" value="CBH74665.1"/>
    <property type="molecule type" value="Genomic_DNA"/>
</dbReference>
<evidence type="ECO:0000259" key="2">
    <source>
        <dbReference type="Pfam" id="PF02470"/>
    </source>
</evidence>
<feature type="domain" description="Mce/MlaD" evidence="2">
    <location>
        <begin position="34"/>
        <end position="99"/>
    </location>
</feature>
<sequence>MSKQAQVGAFALAALALLFAFFYVITDFGTRHSGYRIGVHFRSAAGLHSGAQVFFSGVSVGSVESIKLLPDTTVDVILAIKPHVGGQAVRIPSESRFLIQAPLTGDPSLLIVPPRPEPGEQPNIIGPGIRPIAEQPQGTNTATIADLVTEGQGQLKVLNGVLADVAKREPRLLDELQSTLENTNALTASASSAVARLAAQSNAIATELQSNLSVASGNIASMTGVLDRTVRGNSNRLNETLAQIQGTATALNSTMQIVASIANDPAFKGNVLTTTTNIAEASAKLKKMATDMESITGDPKTQSRLRETIRNLDETSQRANSLLGALGGHLQSPGPRNGSTHQGKPGKGKPFSLISANVRITGYSPERVGGGSPLLGPSRGPSSSLALSVFPNAPTQFLLGANDLGSGTSTLDLAAVRRIGPGLYFGGGILYSRLGLLGRYSRRGLGFSTKLYDVARPMLDLSTNLRVAPGIKVFVGERDILHAQRRDVYGVEFTDAPR</sequence>